<dbReference type="Gene3D" id="3.20.20.140">
    <property type="entry name" value="Metal-dependent hydrolases"/>
    <property type="match status" value="1"/>
</dbReference>
<gene>
    <name evidence="6" type="ORF">CUESP1_1095</name>
</gene>
<keyword evidence="4" id="KW-0862">Zinc</keyword>
<dbReference type="GO" id="GO:0008270">
    <property type="term" value="F:zinc ion binding"/>
    <property type="evidence" value="ECO:0007669"/>
    <property type="project" value="TreeGrafter"/>
</dbReference>
<evidence type="ECO:0000256" key="2">
    <source>
        <dbReference type="ARBA" id="ARBA00022723"/>
    </source>
</evidence>
<evidence type="ECO:0000313" key="6">
    <source>
        <dbReference type="EMBL" id="SHD76469.1"/>
    </source>
</evidence>
<dbReference type="InterPro" id="IPR006680">
    <property type="entry name" value="Amidohydro-rel"/>
</dbReference>
<dbReference type="InterPro" id="IPR011059">
    <property type="entry name" value="Metal-dep_hydrolase_composite"/>
</dbReference>
<dbReference type="InterPro" id="IPR051607">
    <property type="entry name" value="Metallo-dep_hydrolases"/>
</dbReference>
<dbReference type="RefSeq" id="WP_005587210.1">
    <property type="nucleotide sequence ID" value="NZ_LT669839.1"/>
</dbReference>
<dbReference type="GO" id="GO:0008892">
    <property type="term" value="F:guanine deaminase activity"/>
    <property type="evidence" value="ECO:0007669"/>
    <property type="project" value="TreeGrafter"/>
</dbReference>
<reference evidence="6 7" key="1">
    <citation type="submission" date="2016-11" db="EMBL/GenBank/DDBJ databases">
        <authorList>
            <person name="Manzoor S."/>
        </authorList>
    </citation>
    <scope>NUCLEOTIDE SEQUENCE [LARGE SCALE GENOMIC DNA]</scope>
    <source>
        <strain evidence="6">Clostridium ultunense strain Esp</strain>
    </source>
</reference>
<sequence length="424" mass="48851">MVNYLCSYVTCNNEGVIEYHENKVIEVDEQGIIYSINPFDERRYNEVIDLSKYLMIPSIIDLHLHVSQLDIIGQGYDNILDDWFSNILYPAELYYDRYPNFININRRFTNELWRCGILLSSVFCSINVDSAIDLMNCFEESGMSAYIGKMNADYPGFNKPRETIEESLAATKKLINYGFKLSNRVQPAITPEFVPSCTEELLISLGNLANEYDLVVQTHFAEGEFDYKMVRERFGDRSYADIYREYGLIRPNKTLLVHGVSSTDEDLKIMVENNIKLVHCPTALSDNPSDQNIRIDRFIEHGIDIGYGSDIGGSGTINPFQNMIAMLRYSNIVGVENNGSNLTIWDCFRIMTKENGSFFGQYGVIEPGYSFSVLLIDDSRLQKHCVKKGKDRLLRFIYSGTNDQLRYRFHNGKELRIPFPEYDK</sequence>
<evidence type="ECO:0000259" key="5">
    <source>
        <dbReference type="Pfam" id="PF01979"/>
    </source>
</evidence>
<dbReference type="Pfam" id="PF01979">
    <property type="entry name" value="Amidohydro_1"/>
    <property type="match status" value="1"/>
</dbReference>
<keyword evidence="2" id="KW-0479">Metal-binding</keyword>
<comment type="cofactor">
    <cofactor evidence="1">
        <name>Zn(2+)</name>
        <dbReference type="ChEBI" id="CHEBI:29105"/>
    </cofactor>
</comment>
<dbReference type="GO" id="GO:0005829">
    <property type="term" value="C:cytosol"/>
    <property type="evidence" value="ECO:0007669"/>
    <property type="project" value="TreeGrafter"/>
</dbReference>
<evidence type="ECO:0000256" key="1">
    <source>
        <dbReference type="ARBA" id="ARBA00001947"/>
    </source>
</evidence>
<dbReference type="PANTHER" id="PTHR11271">
    <property type="entry name" value="GUANINE DEAMINASE"/>
    <property type="match status" value="1"/>
</dbReference>
<evidence type="ECO:0000256" key="4">
    <source>
        <dbReference type="ARBA" id="ARBA00022833"/>
    </source>
</evidence>
<dbReference type="PANTHER" id="PTHR11271:SF6">
    <property type="entry name" value="GUANINE DEAMINASE"/>
    <property type="match status" value="1"/>
</dbReference>
<dbReference type="Gene3D" id="2.30.40.10">
    <property type="entry name" value="Urease, subunit C, domain 1"/>
    <property type="match status" value="1"/>
</dbReference>
<dbReference type="SUPFAM" id="SSF51556">
    <property type="entry name" value="Metallo-dependent hydrolases"/>
    <property type="match status" value="1"/>
</dbReference>
<dbReference type="HOGENOM" id="CLU_012358_0_1_9"/>
<dbReference type="AlphaFoldDB" id="M1ZF53"/>
<feature type="domain" description="Amidohydrolase-related" evidence="5">
    <location>
        <begin position="55"/>
        <end position="382"/>
    </location>
</feature>
<dbReference type="EMBL" id="LT669839">
    <property type="protein sequence ID" value="SHD76469.1"/>
    <property type="molecule type" value="Genomic_DNA"/>
</dbReference>
<protein>
    <submittedName>
        <fullName evidence="6">Putative guanine deaminase</fullName>
    </submittedName>
</protein>
<keyword evidence="7" id="KW-1185">Reference proteome</keyword>
<dbReference type="GO" id="GO:0046098">
    <property type="term" value="P:guanine metabolic process"/>
    <property type="evidence" value="ECO:0007669"/>
    <property type="project" value="TreeGrafter"/>
</dbReference>
<keyword evidence="3" id="KW-0378">Hydrolase</keyword>
<dbReference type="InterPro" id="IPR032466">
    <property type="entry name" value="Metal_Hydrolase"/>
</dbReference>
<organism evidence="6 7">
    <name type="scientific">[Clostridium] ultunense Esp</name>
    <dbReference type="NCBI Taxonomy" id="1288971"/>
    <lineage>
        <taxon>Bacteria</taxon>
        <taxon>Bacillati</taxon>
        <taxon>Bacillota</taxon>
        <taxon>Tissierellia</taxon>
        <taxon>Tissierellales</taxon>
        <taxon>Tepidimicrobiaceae</taxon>
        <taxon>Schnuerera</taxon>
    </lineage>
</organism>
<evidence type="ECO:0000256" key="3">
    <source>
        <dbReference type="ARBA" id="ARBA00022801"/>
    </source>
</evidence>
<evidence type="ECO:0000313" key="7">
    <source>
        <dbReference type="Proteomes" id="UP000245423"/>
    </source>
</evidence>
<name>M1ZF53_9FIRM</name>
<proteinExistence type="predicted"/>
<dbReference type="Proteomes" id="UP000245423">
    <property type="component" value="Chromosome 1"/>
</dbReference>
<dbReference type="OrthoDB" id="9807210at2"/>
<accession>M1ZF53</accession>